<dbReference type="SMART" id="SM00347">
    <property type="entry name" value="HTH_MARR"/>
    <property type="match status" value="1"/>
</dbReference>
<keyword evidence="6" id="KW-1185">Reference proteome</keyword>
<dbReference type="PANTHER" id="PTHR42756:SF1">
    <property type="entry name" value="TRANSCRIPTIONAL REPRESSOR OF EMRAB OPERON"/>
    <property type="match status" value="1"/>
</dbReference>
<accession>A0A964WX65</accession>
<protein>
    <submittedName>
        <fullName evidence="5">MarR family transcriptional regulator</fullName>
    </submittedName>
</protein>
<keyword evidence="3" id="KW-0804">Transcription</keyword>
<dbReference type="InterPro" id="IPR036390">
    <property type="entry name" value="WH_DNA-bd_sf"/>
</dbReference>
<evidence type="ECO:0000256" key="3">
    <source>
        <dbReference type="ARBA" id="ARBA00023163"/>
    </source>
</evidence>
<dbReference type="Proteomes" id="UP000667650">
    <property type="component" value="Unassembled WGS sequence"/>
</dbReference>
<name>A0A964WX65_9FLAO</name>
<reference evidence="5" key="1">
    <citation type="submission" date="2020-01" db="EMBL/GenBank/DDBJ databases">
        <title>Muricauda ochracea sp. nov., isolated from a tidal flat of Garorim bay in Korea.</title>
        <authorList>
            <person name="Kim D."/>
            <person name="Yoo Y."/>
            <person name="Kim J.-J."/>
        </authorList>
    </citation>
    <scope>NUCLEOTIDE SEQUENCE</scope>
    <source>
        <strain evidence="5">JGD-17</strain>
    </source>
</reference>
<dbReference type="EMBL" id="JAAABI010000002">
    <property type="protein sequence ID" value="NAY91735.1"/>
    <property type="molecule type" value="Genomic_DNA"/>
</dbReference>
<keyword evidence="1" id="KW-0805">Transcription regulation</keyword>
<dbReference type="PANTHER" id="PTHR42756">
    <property type="entry name" value="TRANSCRIPTIONAL REGULATOR, MARR"/>
    <property type="match status" value="1"/>
</dbReference>
<dbReference type="Pfam" id="PF01047">
    <property type="entry name" value="MarR"/>
    <property type="match status" value="1"/>
</dbReference>
<dbReference type="AlphaFoldDB" id="A0A964WX65"/>
<gene>
    <name evidence="5" type="ORF">GTQ34_07390</name>
</gene>
<dbReference type="SUPFAM" id="SSF46785">
    <property type="entry name" value="Winged helix' DNA-binding domain"/>
    <property type="match status" value="1"/>
</dbReference>
<evidence type="ECO:0000259" key="4">
    <source>
        <dbReference type="PROSITE" id="PS50995"/>
    </source>
</evidence>
<organism evidence="5 6">
    <name type="scientific">Flagellimonas ochracea</name>
    <dbReference type="NCBI Taxonomy" id="2696472"/>
    <lineage>
        <taxon>Bacteria</taxon>
        <taxon>Pseudomonadati</taxon>
        <taxon>Bacteroidota</taxon>
        <taxon>Flavobacteriia</taxon>
        <taxon>Flavobacteriales</taxon>
        <taxon>Flavobacteriaceae</taxon>
        <taxon>Flagellimonas</taxon>
    </lineage>
</organism>
<keyword evidence="2" id="KW-0238">DNA-binding</keyword>
<feature type="domain" description="HTH marR-type" evidence="4">
    <location>
        <begin position="7"/>
        <end position="134"/>
    </location>
</feature>
<dbReference type="PROSITE" id="PS50995">
    <property type="entry name" value="HTH_MARR_2"/>
    <property type="match status" value="1"/>
</dbReference>
<proteinExistence type="predicted"/>
<dbReference type="Gene3D" id="1.10.10.10">
    <property type="entry name" value="Winged helix-like DNA-binding domain superfamily/Winged helix DNA-binding domain"/>
    <property type="match status" value="1"/>
</dbReference>
<evidence type="ECO:0000256" key="2">
    <source>
        <dbReference type="ARBA" id="ARBA00023125"/>
    </source>
</evidence>
<dbReference type="GO" id="GO:0003677">
    <property type="term" value="F:DNA binding"/>
    <property type="evidence" value="ECO:0007669"/>
    <property type="project" value="UniProtKB-KW"/>
</dbReference>
<dbReference type="InterPro" id="IPR036388">
    <property type="entry name" value="WH-like_DNA-bd_sf"/>
</dbReference>
<dbReference type="RefSeq" id="WP_166523139.1">
    <property type="nucleotide sequence ID" value="NZ_JAAABI010000002.1"/>
</dbReference>
<evidence type="ECO:0000313" key="6">
    <source>
        <dbReference type="Proteomes" id="UP000667650"/>
    </source>
</evidence>
<sequence>MVKYQLHQCLGFRVRKLSRIIDNVYRSKLKAFGISENQLTILFALHQNGLLEQGKLGEMLGLERSSISRSIRLMVKNDWVKRSSDYRPLLELTKTGQEFVKVLIPVWEEAMDQLTEQFSNQGVEWLSKLEQKMI</sequence>
<dbReference type="InterPro" id="IPR000835">
    <property type="entry name" value="HTH_MarR-typ"/>
</dbReference>
<comment type="caution">
    <text evidence="5">The sequence shown here is derived from an EMBL/GenBank/DDBJ whole genome shotgun (WGS) entry which is preliminary data.</text>
</comment>
<evidence type="ECO:0000313" key="5">
    <source>
        <dbReference type="EMBL" id="NAY91735.1"/>
    </source>
</evidence>
<dbReference type="GO" id="GO:0003700">
    <property type="term" value="F:DNA-binding transcription factor activity"/>
    <property type="evidence" value="ECO:0007669"/>
    <property type="project" value="InterPro"/>
</dbReference>
<evidence type="ECO:0000256" key="1">
    <source>
        <dbReference type="ARBA" id="ARBA00023015"/>
    </source>
</evidence>